<dbReference type="PANTHER" id="PTHR24366">
    <property type="entry name" value="IG(IMMUNOGLOBULIN) AND LRR(LEUCINE RICH REPEAT) DOMAINS"/>
    <property type="match status" value="1"/>
</dbReference>
<evidence type="ECO:0000256" key="2">
    <source>
        <dbReference type="ARBA" id="ARBA00022737"/>
    </source>
</evidence>
<dbReference type="RefSeq" id="XP_022103470.1">
    <property type="nucleotide sequence ID" value="XM_022247778.1"/>
</dbReference>
<proteinExistence type="predicted"/>
<dbReference type="Gene3D" id="3.80.10.10">
    <property type="entry name" value="Ribonuclease Inhibitor"/>
    <property type="match status" value="1"/>
</dbReference>
<evidence type="ECO:0000259" key="4">
    <source>
        <dbReference type="Pfam" id="PF00531"/>
    </source>
</evidence>
<dbReference type="Gene3D" id="1.10.533.10">
    <property type="entry name" value="Death Domain, Fas"/>
    <property type="match status" value="1"/>
</dbReference>
<dbReference type="Proteomes" id="UP000694845">
    <property type="component" value="Unplaced"/>
</dbReference>
<dbReference type="InterPro" id="IPR011029">
    <property type="entry name" value="DEATH-like_dom_sf"/>
</dbReference>
<feature type="domain" description="Death" evidence="4">
    <location>
        <begin position="1082"/>
        <end position="1163"/>
    </location>
</feature>
<keyword evidence="2" id="KW-0677">Repeat</keyword>
<feature type="compositionally biased region" description="Low complexity" evidence="3">
    <location>
        <begin position="869"/>
        <end position="879"/>
    </location>
</feature>
<sequence length="1169" mass="130996">MSLRSRLHVLPTEAVVIERSGRRPRKALDLRGRHLNSLPEALFQQTRLLVSLETLDLSFNNLRNLPPCINTLTNLQHLYVHHNTLRKLPAEMVNLKGLQTLDVSHNRIGAIPSCLSSLENLQVVNFSGNHVKTLDEKIFQLPNLQKFSVTRNPIKNVPRDVYVHGLRAIRRHFSIQIEASIQCDSRQVLEEITLQDQIRTHQFRQTPCLDESPCHSRDIKHKPPDENDDEVAIINSCATVHTRHKQVTDILLFERRISTSDYGSCSGSNIESDRLRRDTDTDTLSCHGDCGSDNEDIACDISVAEDRCEICMRPLFGDIDLSDTTPYDCILPNRSRLLKVSNVTVLIPQHNKMNYMRSEFTLDILKDHRFLPDEDPTAVVQASPVVLLGPHGAVFYGDRPAVIRLPLLVKVPFPSQVHCLRSNTDDLERPVWERIPSSDFRVRDGYILLRTSHFSLFTAVLTKTPFSVNRMISAEEGGVLEVNEVPGLFVQFPRGCVQGDINASIKVICSELSADVRTNLNPSDALATPVVILQPHGYIFNNFSDNPVTVRLPVPDYSAIVQSFGFEAQLSVWQSPTTEDQPVAWEVLNTNFQIDSDENGNYFIDIPVVHFSWLTALWASIRGKMQNARLGMGFAYSGGAVNMKCQAWMLENPDTGKFGLVVICHHSDNPMQDVGNYAKNVGGSLKPVSIGPGGSIIVKLGKSDYFEADTAAGEDESLEQVEENYKGGEFEKQFACKFKGQPSNKDIFGKVFVRRRWENGTEERLFEFNLIKKMDESAPSPEDPWTSAPLKQLADVHGITDGDNWKQFARALGFSLQDLRTKFGRSSDKFATIIAEYRRQGGTHSDFLQTLNEVGRELRVGDTEEQERQQQQPEQHQPPGWLEMLSFSWFGGGGRPSTPTMTSATITSEGNVESQPGPSGLHLSSPKRKRVCPTCESQTPIIPQSAKRLRREAPSSAAVTSTSTSEETLLESLRISPEPKLPTPPRSPSSSLLPSLPTFSRYSPPLGTMTNRHSHVSVVQTHTGSAMSSGPSSSEPNRVYNTPLTETRYGSVPSTSNQSMPAMRVRLDEQLMRENTEEISQSQLYRIAPLIQPHWMKVARYVRDDETLEADLKAIKENHTGPEEQAVQMLLQWRDKCPDVCTKGRLYGALCDLNLKTIAKKCNQVYNRS</sequence>
<feature type="compositionally biased region" description="Polar residues" evidence="3">
    <location>
        <begin position="897"/>
        <end position="917"/>
    </location>
</feature>
<dbReference type="InterPro" id="IPR003591">
    <property type="entry name" value="Leu-rich_rpt_typical-subtyp"/>
</dbReference>
<dbReference type="OrthoDB" id="1394818at2759"/>
<dbReference type="Gene3D" id="2.60.220.30">
    <property type="match status" value="2"/>
</dbReference>
<keyword evidence="1" id="KW-0433">Leucine-rich repeat</keyword>
<evidence type="ECO:0000313" key="6">
    <source>
        <dbReference type="RefSeq" id="XP_022103470.1"/>
    </source>
</evidence>
<feature type="region of interest" description="Disordered" evidence="3">
    <location>
        <begin position="861"/>
        <end position="998"/>
    </location>
</feature>
<dbReference type="SMART" id="SM00365">
    <property type="entry name" value="LRR_SD22"/>
    <property type="match status" value="3"/>
</dbReference>
<dbReference type="CDD" id="cd01670">
    <property type="entry name" value="Death"/>
    <property type="match status" value="1"/>
</dbReference>
<reference evidence="6" key="1">
    <citation type="submission" date="2025-08" db="UniProtKB">
        <authorList>
            <consortium name="RefSeq"/>
        </authorList>
    </citation>
    <scope>IDENTIFICATION</scope>
</reference>
<accession>A0A8B7ZF44</accession>
<evidence type="ECO:0000256" key="3">
    <source>
        <dbReference type="SAM" id="MobiDB-lite"/>
    </source>
</evidence>
<feature type="compositionally biased region" description="Low complexity" evidence="3">
    <location>
        <begin position="960"/>
        <end position="978"/>
    </location>
</feature>
<feature type="compositionally biased region" description="Low complexity" evidence="3">
    <location>
        <begin position="988"/>
        <end position="997"/>
    </location>
</feature>
<dbReference type="InterPro" id="IPR032675">
    <property type="entry name" value="LRR_dom_sf"/>
</dbReference>
<dbReference type="PROSITE" id="PS51450">
    <property type="entry name" value="LRR"/>
    <property type="match status" value="2"/>
</dbReference>
<dbReference type="SMART" id="SM00369">
    <property type="entry name" value="LRR_TYP"/>
    <property type="match status" value="5"/>
</dbReference>
<evidence type="ECO:0000256" key="1">
    <source>
        <dbReference type="ARBA" id="ARBA00022614"/>
    </source>
</evidence>
<organism evidence="5 6">
    <name type="scientific">Acanthaster planci</name>
    <name type="common">Crown-of-thorns starfish</name>
    <dbReference type="NCBI Taxonomy" id="133434"/>
    <lineage>
        <taxon>Eukaryota</taxon>
        <taxon>Metazoa</taxon>
        <taxon>Echinodermata</taxon>
        <taxon>Eleutherozoa</taxon>
        <taxon>Asterozoa</taxon>
        <taxon>Asteroidea</taxon>
        <taxon>Valvatacea</taxon>
        <taxon>Valvatida</taxon>
        <taxon>Acanthasteridae</taxon>
        <taxon>Acanthaster</taxon>
    </lineage>
</organism>
<dbReference type="SUPFAM" id="SSF47986">
    <property type="entry name" value="DEATH domain"/>
    <property type="match status" value="1"/>
</dbReference>
<protein>
    <submittedName>
        <fullName evidence="6">Uncharacterized protein LOC110986131</fullName>
    </submittedName>
</protein>
<dbReference type="PANTHER" id="PTHR24366:SF96">
    <property type="entry name" value="LEUCINE RICH REPEAT CONTAINING 53"/>
    <property type="match status" value="1"/>
</dbReference>
<dbReference type="GO" id="GO:0007165">
    <property type="term" value="P:signal transduction"/>
    <property type="evidence" value="ECO:0007669"/>
    <property type="project" value="InterPro"/>
</dbReference>
<keyword evidence="5" id="KW-1185">Reference proteome</keyword>
<dbReference type="SUPFAM" id="SSF52058">
    <property type="entry name" value="L domain-like"/>
    <property type="match status" value="1"/>
</dbReference>
<dbReference type="Pfam" id="PF00531">
    <property type="entry name" value="Death"/>
    <property type="match status" value="1"/>
</dbReference>
<dbReference type="AlphaFoldDB" id="A0A8B7ZF44"/>
<evidence type="ECO:0000313" key="5">
    <source>
        <dbReference type="Proteomes" id="UP000694845"/>
    </source>
</evidence>
<dbReference type="InterPro" id="IPR001611">
    <property type="entry name" value="Leu-rich_rpt"/>
</dbReference>
<gene>
    <name evidence="6" type="primary">LOC110986131</name>
</gene>
<dbReference type="Pfam" id="PF13855">
    <property type="entry name" value="LRR_8"/>
    <property type="match status" value="1"/>
</dbReference>
<dbReference type="InterPro" id="IPR000488">
    <property type="entry name" value="Death_dom"/>
</dbReference>
<dbReference type="KEGG" id="aplc:110986131"/>
<name>A0A8B7ZF44_ACAPL</name>
<dbReference type="GeneID" id="110986131"/>
<dbReference type="OMA" id="FACRFKG"/>